<evidence type="ECO:0000256" key="2">
    <source>
        <dbReference type="ARBA" id="ARBA00022723"/>
    </source>
</evidence>
<keyword evidence="2" id="KW-0479">Metal-binding</keyword>
<dbReference type="PANTHER" id="PTHR23235:SF142">
    <property type="entry name" value="ZINC FINGER PROTEIN 384"/>
    <property type="match status" value="1"/>
</dbReference>
<feature type="non-terminal residue" evidence="9">
    <location>
        <position position="1"/>
    </location>
</feature>
<dbReference type="PROSITE" id="PS00028">
    <property type="entry name" value="ZINC_FINGER_C2H2_1"/>
    <property type="match status" value="2"/>
</dbReference>
<dbReference type="Proteomes" id="UP000562415">
    <property type="component" value="Unassembled WGS sequence"/>
</dbReference>
<dbReference type="FunFam" id="3.30.160.60:FF:000372">
    <property type="entry name" value="IKAROS family zinc finger 4"/>
    <property type="match status" value="1"/>
</dbReference>
<keyword evidence="4 7" id="KW-0863">Zinc-finger</keyword>
<evidence type="ECO:0000259" key="8">
    <source>
        <dbReference type="PROSITE" id="PS50157"/>
    </source>
</evidence>
<evidence type="ECO:0000256" key="1">
    <source>
        <dbReference type="ARBA" id="ARBA00004123"/>
    </source>
</evidence>
<feature type="non-terminal residue" evidence="9">
    <location>
        <position position="67"/>
    </location>
</feature>
<accession>A0A7K5FYC5</accession>
<organism evidence="9 10">
    <name type="scientific">Probosciger aterrimus</name>
    <name type="common">Palm cockatoo</name>
    <dbReference type="NCBI Taxonomy" id="141839"/>
    <lineage>
        <taxon>Eukaryota</taxon>
        <taxon>Metazoa</taxon>
        <taxon>Chordata</taxon>
        <taxon>Craniata</taxon>
        <taxon>Vertebrata</taxon>
        <taxon>Euteleostomi</taxon>
        <taxon>Archelosauria</taxon>
        <taxon>Archosauria</taxon>
        <taxon>Dinosauria</taxon>
        <taxon>Saurischia</taxon>
        <taxon>Theropoda</taxon>
        <taxon>Coelurosauria</taxon>
        <taxon>Aves</taxon>
        <taxon>Neognathae</taxon>
        <taxon>Neoaves</taxon>
        <taxon>Telluraves</taxon>
        <taxon>Australaves</taxon>
        <taxon>Psittaciformes</taxon>
        <taxon>Cacatuidae</taxon>
        <taxon>Probosciger</taxon>
    </lineage>
</organism>
<comment type="caution">
    <text evidence="9">The sequence shown here is derived from an EMBL/GenBank/DDBJ whole genome shotgun (WGS) entry which is preliminary data.</text>
</comment>
<comment type="subcellular location">
    <subcellularLocation>
        <location evidence="1">Nucleus</location>
    </subcellularLocation>
</comment>
<proteinExistence type="predicted"/>
<dbReference type="GO" id="GO:0008270">
    <property type="term" value="F:zinc ion binding"/>
    <property type="evidence" value="ECO:0007669"/>
    <property type="project" value="UniProtKB-KW"/>
</dbReference>
<dbReference type="AlphaFoldDB" id="A0A7K5FYC5"/>
<evidence type="ECO:0000256" key="6">
    <source>
        <dbReference type="ARBA" id="ARBA00023242"/>
    </source>
</evidence>
<keyword evidence="6" id="KW-0539">Nucleus</keyword>
<evidence type="ECO:0000256" key="5">
    <source>
        <dbReference type="ARBA" id="ARBA00022833"/>
    </source>
</evidence>
<dbReference type="GO" id="GO:0000978">
    <property type="term" value="F:RNA polymerase II cis-regulatory region sequence-specific DNA binding"/>
    <property type="evidence" value="ECO:0007669"/>
    <property type="project" value="TreeGrafter"/>
</dbReference>
<gene>
    <name evidence="9" type="primary">Ikzf2_1</name>
    <name evidence="9" type="ORF">PROATE_R15121</name>
</gene>
<evidence type="ECO:0000313" key="10">
    <source>
        <dbReference type="Proteomes" id="UP000562415"/>
    </source>
</evidence>
<feature type="domain" description="C2H2-type" evidence="8">
    <location>
        <begin position="35"/>
        <end position="62"/>
    </location>
</feature>
<name>A0A7K5FYC5_PROAR</name>
<keyword evidence="3" id="KW-0677">Repeat</keyword>
<dbReference type="GO" id="GO:0005634">
    <property type="term" value="C:nucleus"/>
    <property type="evidence" value="ECO:0007669"/>
    <property type="project" value="UniProtKB-SubCell"/>
</dbReference>
<evidence type="ECO:0000256" key="4">
    <source>
        <dbReference type="ARBA" id="ARBA00022771"/>
    </source>
</evidence>
<dbReference type="InterPro" id="IPR036236">
    <property type="entry name" value="Znf_C2H2_sf"/>
</dbReference>
<dbReference type="PANTHER" id="PTHR23235">
    <property type="entry name" value="KRUEPPEL-LIKE TRANSCRIPTION FACTOR"/>
    <property type="match status" value="1"/>
</dbReference>
<keyword evidence="10" id="KW-1185">Reference proteome</keyword>
<evidence type="ECO:0000313" key="9">
    <source>
        <dbReference type="EMBL" id="NWS49921.1"/>
    </source>
</evidence>
<dbReference type="Gene3D" id="3.30.160.60">
    <property type="entry name" value="Classic Zinc Finger"/>
    <property type="match status" value="2"/>
</dbReference>
<dbReference type="Pfam" id="PF23611">
    <property type="entry name" value="zf-C2H2_16"/>
    <property type="match status" value="1"/>
</dbReference>
<dbReference type="OrthoDB" id="9439903at2759"/>
<keyword evidence="5" id="KW-0862">Zinc</keyword>
<dbReference type="FunFam" id="3.30.160.60:FF:000124">
    <property type="entry name" value="IKAROS family zinc finger 4"/>
    <property type="match status" value="1"/>
</dbReference>
<dbReference type="GO" id="GO:0000981">
    <property type="term" value="F:DNA-binding transcription factor activity, RNA polymerase II-specific"/>
    <property type="evidence" value="ECO:0007669"/>
    <property type="project" value="TreeGrafter"/>
</dbReference>
<reference evidence="9 10" key="1">
    <citation type="submission" date="2019-09" db="EMBL/GenBank/DDBJ databases">
        <title>Bird 10,000 Genomes (B10K) Project - Family phase.</title>
        <authorList>
            <person name="Zhang G."/>
        </authorList>
    </citation>
    <scope>NUCLEOTIDE SEQUENCE [LARGE SCALE GENOMIC DNA]</scope>
    <source>
        <strain evidence="9">B10K-DU-017-47</strain>
    </source>
</reference>
<protein>
    <submittedName>
        <fullName evidence="9">IKZF2 protein</fullName>
    </submittedName>
</protein>
<dbReference type="PROSITE" id="PS50157">
    <property type="entry name" value="ZINC_FINGER_C2H2_2"/>
    <property type="match status" value="2"/>
</dbReference>
<sequence length="67" mass="7662">FTGERPFHCNQCGASFTQKGNLLRHIKLHSGEKPFKCPFCNYACRRRDALTGHLRTHSGGYRDGEDH</sequence>
<dbReference type="SMART" id="SM00355">
    <property type="entry name" value="ZnF_C2H2"/>
    <property type="match status" value="2"/>
</dbReference>
<dbReference type="SUPFAM" id="SSF57667">
    <property type="entry name" value="beta-beta-alpha zinc fingers"/>
    <property type="match status" value="1"/>
</dbReference>
<evidence type="ECO:0000256" key="7">
    <source>
        <dbReference type="PROSITE-ProRule" id="PRU00042"/>
    </source>
</evidence>
<dbReference type="InterPro" id="IPR013087">
    <property type="entry name" value="Znf_C2H2_type"/>
</dbReference>
<feature type="domain" description="C2H2-type" evidence="8">
    <location>
        <begin position="7"/>
        <end position="34"/>
    </location>
</feature>
<dbReference type="EMBL" id="VYZH01007339">
    <property type="protein sequence ID" value="NWS49921.1"/>
    <property type="molecule type" value="Genomic_DNA"/>
</dbReference>
<dbReference type="InterPro" id="IPR056438">
    <property type="entry name" value="Znf-C2H2_CTCF"/>
</dbReference>
<evidence type="ECO:0000256" key="3">
    <source>
        <dbReference type="ARBA" id="ARBA00022737"/>
    </source>
</evidence>
<dbReference type="Pfam" id="PF00096">
    <property type="entry name" value="zf-C2H2"/>
    <property type="match status" value="1"/>
</dbReference>